<feature type="domain" description="HTH gntR-type" evidence="4">
    <location>
        <begin position="11"/>
        <end position="79"/>
    </location>
</feature>
<gene>
    <name evidence="5" type="ORF">SJI18_16620</name>
</gene>
<organism evidence="5 6">
    <name type="scientific">Clostridium frigoriphilum</name>
    <dbReference type="NCBI Taxonomy" id="443253"/>
    <lineage>
        <taxon>Bacteria</taxon>
        <taxon>Bacillati</taxon>
        <taxon>Bacillota</taxon>
        <taxon>Clostridia</taxon>
        <taxon>Eubacteriales</taxon>
        <taxon>Clostridiaceae</taxon>
        <taxon>Clostridium</taxon>
    </lineage>
</organism>
<keyword evidence="3" id="KW-0804">Transcription</keyword>
<accession>A0ABU7UTM0</accession>
<proteinExistence type="predicted"/>
<dbReference type="Pfam" id="PF00392">
    <property type="entry name" value="GntR"/>
    <property type="match status" value="1"/>
</dbReference>
<dbReference type="PROSITE" id="PS50949">
    <property type="entry name" value="HTH_GNTR"/>
    <property type="match status" value="1"/>
</dbReference>
<dbReference type="PANTHER" id="PTHR38445:SF7">
    <property type="entry name" value="GNTR-FAMILY TRANSCRIPTIONAL REGULATOR"/>
    <property type="match status" value="1"/>
</dbReference>
<protein>
    <submittedName>
        <fullName evidence="5">GntR family transcriptional regulator</fullName>
    </submittedName>
</protein>
<comment type="caution">
    <text evidence="5">The sequence shown here is derived from an EMBL/GenBank/DDBJ whole genome shotgun (WGS) entry which is preliminary data.</text>
</comment>
<keyword evidence="2" id="KW-0238">DNA-binding</keyword>
<sequence>MKIIISNSSDEPIYEQITTQIKNNIFSEQLNEGDALPSIRNLAIELRISVSTTKRAYEKLEMEGFINTVHGKGSYVAGQNKELLRERKMKIIEDKLTEAIEESKFIDLSLDDLKELLDILSENTK</sequence>
<evidence type="ECO:0000313" key="6">
    <source>
        <dbReference type="Proteomes" id="UP001498469"/>
    </source>
</evidence>
<dbReference type="PANTHER" id="PTHR38445">
    <property type="entry name" value="HTH-TYPE TRANSCRIPTIONAL REPRESSOR YTRA"/>
    <property type="match status" value="1"/>
</dbReference>
<evidence type="ECO:0000256" key="2">
    <source>
        <dbReference type="ARBA" id="ARBA00023125"/>
    </source>
</evidence>
<name>A0ABU7UTM0_9CLOT</name>
<keyword evidence="6" id="KW-1185">Reference proteome</keyword>
<dbReference type="EMBL" id="JAZHFS010000017">
    <property type="protein sequence ID" value="MEF2113932.1"/>
    <property type="molecule type" value="Genomic_DNA"/>
</dbReference>
<evidence type="ECO:0000256" key="1">
    <source>
        <dbReference type="ARBA" id="ARBA00023015"/>
    </source>
</evidence>
<dbReference type="RefSeq" id="WP_216252469.1">
    <property type="nucleotide sequence ID" value="NZ_JAZHFS010000017.1"/>
</dbReference>
<evidence type="ECO:0000256" key="3">
    <source>
        <dbReference type="ARBA" id="ARBA00023163"/>
    </source>
</evidence>
<dbReference type="InterPro" id="IPR000524">
    <property type="entry name" value="Tscrpt_reg_HTH_GntR"/>
</dbReference>
<evidence type="ECO:0000313" key="5">
    <source>
        <dbReference type="EMBL" id="MEF2113932.1"/>
    </source>
</evidence>
<dbReference type="CDD" id="cd07377">
    <property type="entry name" value="WHTH_GntR"/>
    <property type="match status" value="1"/>
</dbReference>
<dbReference type="SMART" id="SM00345">
    <property type="entry name" value="HTH_GNTR"/>
    <property type="match status" value="1"/>
</dbReference>
<keyword evidence="1" id="KW-0805">Transcription regulation</keyword>
<dbReference type="Proteomes" id="UP001498469">
    <property type="component" value="Unassembled WGS sequence"/>
</dbReference>
<evidence type="ECO:0000259" key="4">
    <source>
        <dbReference type="PROSITE" id="PS50949"/>
    </source>
</evidence>
<reference evidence="5 6" key="1">
    <citation type="submission" date="2023-11" db="EMBL/GenBank/DDBJ databases">
        <title>Draft genome sequence of a psychrophilic Clostridium strain from permafrost water brine.</title>
        <authorList>
            <person name="Shcherbakova V.A."/>
            <person name="Trubitsyn V.E."/>
            <person name="Zakharyuk A.G."/>
        </authorList>
    </citation>
    <scope>NUCLEOTIDE SEQUENCE [LARGE SCALE GENOMIC DNA]</scope>
    <source>
        <strain evidence="5 6">14F</strain>
    </source>
</reference>